<reference evidence="5" key="2">
    <citation type="submission" date="2015-01" db="EMBL/GenBank/DDBJ databases">
        <title>Evolutionary Origins and Diversification of the Mycorrhizal Mutualists.</title>
        <authorList>
            <consortium name="DOE Joint Genome Institute"/>
            <consortium name="Mycorrhizal Genomics Consortium"/>
            <person name="Kohler A."/>
            <person name="Kuo A."/>
            <person name="Nagy L.G."/>
            <person name="Floudas D."/>
            <person name="Copeland A."/>
            <person name="Barry K.W."/>
            <person name="Cichocki N."/>
            <person name="Veneault-Fourrey C."/>
            <person name="LaButti K."/>
            <person name="Lindquist E.A."/>
            <person name="Lipzen A."/>
            <person name="Lundell T."/>
            <person name="Morin E."/>
            <person name="Murat C."/>
            <person name="Riley R."/>
            <person name="Ohm R."/>
            <person name="Sun H."/>
            <person name="Tunlid A."/>
            <person name="Henrissat B."/>
            <person name="Grigoriev I.V."/>
            <person name="Hibbett D.S."/>
            <person name="Martin F."/>
        </authorList>
    </citation>
    <scope>NUCLEOTIDE SEQUENCE [LARGE SCALE GENOMIC DNA]</scope>
    <source>
        <strain evidence="4 5">Foug A</strain>
    </source>
</reference>
<dbReference type="CDD" id="cd00590">
    <property type="entry name" value="RRM_SF"/>
    <property type="match status" value="1"/>
</dbReference>
<dbReference type="EMBL" id="KN822229">
    <property type="protein sequence ID" value="KIM51990.1"/>
    <property type="molecule type" value="Genomic_DNA"/>
</dbReference>
<evidence type="ECO:0000259" key="2">
    <source>
        <dbReference type="PROSITE" id="PS50102"/>
    </source>
</evidence>
<dbReference type="EMBL" id="KN822233">
    <property type="protein sequence ID" value="KIM51919.1"/>
    <property type="molecule type" value="Genomic_DNA"/>
</dbReference>
<dbReference type="InterPro" id="IPR000504">
    <property type="entry name" value="RRM_dom"/>
</dbReference>
<evidence type="ECO:0000256" key="1">
    <source>
        <dbReference type="PROSITE-ProRule" id="PRU00176"/>
    </source>
</evidence>
<accession>A0A0C3D679</accession>
<evidence type="ECO:0000313" key="5">
    <source>
        <dbReference type="Proteomes" id="UP000053989"/>
    </source>
</evidence>
<proteinExistence type="predicted"/>
<keyword evidence="1" id="KW-0694">RNA-binding</keyword>
<sequence>VLVMNISPLTPTQYIRQAFARHGKIASFEPQIDMETGMARGIVFIRYQNHEEAKQCVEKANGKKL</sequence>
<reference evidence="3" key="3">
    <citation type="submission" date="2015-02" db="EMBL/GenBank/DDBJ databases">
        <title>Evolutionary Origins and Diversification of the Mycorrhizal Mutualists.</title>
        <authorList>
            <consortium name="DOE Joint Genome Institute"/>
            <consortium name="Mycorrhizal Genomics Consortium"/>
            <person name="Kohler A."/>
            <person name="Kuo A."/>
            <person name="Nagy L.G."/>
            <person name="Floudas D."/>
            <person name="Copeland A."/>
            <person name="Barry K.W."/>
            <person name="Cichocki N."/>
            <person name="Veneault-Fourrey C."/>
            <person name="LaButti K."/>
            <person name="Lindquist E.A."/>
            <person name="Lipzen A."/>
            <person name="Lundell T."/>
            <person name="Morin E."/>
            <person name="Murat C."/>
            <person name="Riley R."/>
            <person name="Ohm R."/>
            <person name="Sun H."/>
            <person name="Tunlid A."/>
            <person name="Henrissat B."/>
            <person name="Grigoriev I.V."/>
            <person name="Hibbett D.S."/>
            <person name="Martin F."/>
        </authorList>
    </citation>
    <scope>NUCLEOTIDE SEQUENCE</scope>
    <source>
        <strain evidence="3">Foug A</strain>
    </source>
</reference>
<evidence type="ECO:0000313" key="3">
    <source>
        <dbReference type="EMBL" id="KIM51919.1"/>
    </source>
</evidence>
<dbReference type="OrthoDB" id="308383at2759"/>
<protein>
    <recommendedName>
        <fullName evidence="2">RRM domain-containing protein</fullName>
    </recommendedName>
</protein>
<name>A0A0C3D679_9AGAM</name>
<dbReference type="GO" id="GO:0003723">
    <property type="term" value="F:RNA binding"/>
    <property type="evidence" value="ECO:0007669"/>
    <property type="project" value="UniProtKB-UniRule"/>
</dbReference>
<feature type="domain" description="RRM" evidence="2">
    <location>
        <begin position="1"/>
        <end position="65"/>
    </location>
</feature>
<dbReference type="STRING" id="1036808.A0A0C3D679"/>
<dbReference type="InterPro" id="IPR035979">
    <property type="entry name" value="RBD_domain_sf"/>
</dbReference>
<reference evidence="3 5" key="1">
    <citation type="submission" date="2014-04" db="EMBL/GenBank/DDBJ databases">
        <authorList>
            <consortium name="DOE Joint Genome Institute"/>
            <person name="Kuo A."/>
            <person name="Kohler A."/>
            <person name="Nagy L.G."/>
            <person name="Floudas D."/>
            <person name="Copeland A."/>
            <person name="Barry K.W."/>
            <person name="Cichocki N."/>
            <person name="Veneault-Fourrey C."/>
            <person name="LaButti K."/>
            <person name="Lindquist E.A."/>
            <person name="Lipzen A."/>
            <person name="Lundell T."/>
            <person name="Morin E."/>
            <person name="Murat C."/>
            <person name="Sun H."/>
            <person name="Tunlid A."/>
            <person name="Henrissat B."/>
            <person name="Grigoriev I.V."/>
            <person name="Hibbett D.S."/>
            <person name="Martin F."/>
            <person name="Nordberg H.P."/>
            <person name="Cantor M.N."/>
            <person name="Hua S.X."/>
        </authorList>
    </citation>
    <scope>NUCLEOTIDE SEQUENCE [LARGE SCALE GENOMIC DNA]</scope>
    <source>
        <strain evidence="3 5">Foug A</strain>
    </source>
</reference>
<dbReference type="PROSITE" id="PS50102">
    <property type="entry name" value="RRM"/>
    <property type="match status" value="1"/>
</dbReference>
<keyword evidence="5" id="KW-1185">Reference proteome</keyword>
<feature type="non-terminal residue" evidence="3">
    <location>
        <position position="1"/>
    </location>
</feature>
<dbReference type="Proteomes" id="UP000053989">
    <property type="component" value="Unassembled WGS sequence"/>
</dbReference>
<feature type="non-terminal residue" evidence="3">
    <location>
        <position position="65"/>
    </location>
</feature>
<dbReference type="Pfam" id="PF00076">
    <property type="entry name" value="RRM_1"/>
    <property type="match status" value="1"/>
</dbReference>
<dbReference type="HOGENOM" id="CLU_2856071_0_0_1"/>
<dbReference type="InterPro" id="IPR012677">
    <property type="entry name" value="Nucleotide-bd_a/b_plait_sf"/>
</dbReference>
<dbReference type="SUPFAM" id="SSF54928">
    <property type="entry name" value="RNA-binding domain, RBD"/>
    <property type="match status" value="1"/>
</dbReference>
<gene>
    <name evidence="4" type="ORF">SCLCIDRAFT_76616</name>
    <name evidence="3" type="ORF">SCLCIDRAFT_83102</name>
</gene>
<dbReference type="Gene3D" id="3.30.70.330">
    <property type="match status" value="1"/>
</dbReference>
<organism evidence="3 5">
    <name type="scientific">Scleroderma citrinum Foug A</name>
    <dbReference type="NCBI Taxonomy" id="1036808"/>
    <lineage>
        <taxon>Eukaryota</taxon>
        <taxon>Fungi</taxon>
        <taxon>Dikarya</taxon>
        <taxon>Basidiomycota</taxon>
        <taxon>Agaricomycotina</taxon>
        <taxon>Agaricomycetes</taxon>
        <taxon>Agaricomycetidae</taxon>
        <taxon>Boletales</taxon>
        <taxon>Sclerodermatineae</taxon>
        <taxon>Sclerodermataceae</taxon>
        <taxon>Scleroderma</taxon>
    </lineage>
</organism>
<evidence type="ECO:0000313" key="4">
    <source>
        <dbReference type="EMBL" id="KIM51990.1"/>
    </source>
</evidence>
<dbReference type="AlphaFoldDB" id="A0A0C3D679"/>